<evidence type="ECO:0000256" key="1">
    <source>
        <dbReference type="ARBA" id="ARBA00022679"/>
    </source>
</evidence>
<dbReference type="GeneID" id="81374623"/>
<feature type="compositionally biased region" description="Low complexity" evidence="7">
    <location>
        <begin position="544"/>
        <end position="555"/>
    </location>
</feature>
<evidence type="ECO:0000313" key="10">
    <source>
        <dbReference type="Proteomes" id="UP001147747"/>
    </source>
</evidence>
<keyword evidence="1" id="KW-0808">Transferase</keyword>
<dbReference type="InterPro" id="IPR000719">
    <property type="entry name" value="Prot_kinase_dom"/>
</dbReference>
<evidence type="ECO:0000256" key="4">
    <source>
        <dbReference type="ARBA" id="ARBA00022840"/>
    </source>
</evidence>
<evidence type="ECO:0000256" key="6">
    <source>
        <dbReference type="ARBA" id="ARBA00038999"/>
    </source>
</evidence>
<dbReference type="InterPro" id="IPR008271">
    <property type="entry name" value="Ser/Thr_kinase_AS"/>
</dbReference>
<dbReference type="AlphaFoldDB" id="A0A9W9VSQ5"/>
<comment type="similarity">
    <text evidence="5">Belongs to the protein kinase superfamily. STE Ser/Thr protein kinase family. MAP kinase kinase subfamily.</text>
</comment>
<dbReference type="Gene3D" id="1.10.510.10">
    <property type="entry name" value="Transferase(Phosphotransferase) domain 1"/>
    <property type="match status" value="1"/>
</dbReference>
<gene>
    <name evidence="9" type="ORF">N7509_011006</name>
</gene>
<reference evidence="9" key="2">
    <citation type="journal article" date="2023" name="IMA Fungus">
        <title>Comparative genomic study of the Penicillium genus elucidates a diverse pangenome and 15 lateral gene transfer events.</title>
        <authorList>
            <person name="Petersen C."/>
            <person name="Sorensen T."/>
            <person name="Nielsen M.R."/>
            <person name="Sondergaard T.E."/>
            <person name="Sorensen J.L."/>
            <person name="Fitzpatrick D.A."/>
            <person name="Frisvad J.C."/>
            <person name="Nielsen K.L."/>
        </authorList>
    </citation>
    <scope>NUCLEOTIDE SEQUENCE</scope>
    <source>
        <strain evidence="9">IBT 29677</strain>
    </source>
</reference>
<dbReference type="PROSITE" id="PS50011">
    <property type="entry name" value="PROTEIN_KINASE_DOM"/>
    <property type="match status" value="1"/>
</dbReference>
<feature type="domain" description="Protein kinase" evidence="8">
    <location>
        <begin position="241"/>
        <end position="534"/>
    </location>
</feature>
<keyword evidence="2" id="KW-0547">Nucleotide-binding</keyword>
<feature type="compositionally biased region" description="Basic and acidic residues" evidence="7">
    <location>
        <begin position="564"/>
        <end position="573"/>
    </location>
</feature>
<evidence type="ECO:0000256" key="5">
    <source>
        <dbReference type="ARBA" id="ARBA00038035"/>
    </source>
</evidence>
<dbReference type="PROSITE" id="PS00108">
    <property type="entry name" value="PROTEIN_KINASE_ST"/>
    <property type="match status" value="1"/>
</dbReference>
<comment type="caution">
    <text evidence="9">The sequence shown here is derived from an EMBL/GenBank/DDBJ whole genome shotgun (WGS) entry which is preliminary data.</text>
</comment>
<dbReference type="GO" id="GO:0004708">
    <property type="term" value="F:MAP kinase kinase activity"/>
    <property type="evidence" value="ECO:0007669"/>
    <property type="project" value="UniProtKB-EC"/>
</dbReference>
<evidence type="ECO:0000256" key="7">
    <source>
        <dbReference type="SAM" id="MobiDB-lite"/>
    </source>
</evidence>
<dbReference type="PANTHER" id="PTHR48013">
    <property type="entry name" value="DUAL SPECIFICITY MITOGEN-ACTIVATED PROTEIN KINASE KINASE 5-RELATED"/>
    <property type="match status" value="1"/>
</dbReference>
<organism evidence="9 10">
    <name type="scientific">Penicillium cosmopolitanum</name>
    <dbReference type="NCBI Taxonomy" id="1131564"/>
    <lineage>
        <taxon>Eukaryota</taxon>
        <taxon>Fungi</taxon>
        <taxon>Dikarya</taxon>
        <taxon>Ascomycota</taxon>
        <taxon>Pezizomycotina</taxon>
        <taxon>Eurotiomycetes</taxon>
        <taxon>Eurotiomycetidae</taxon>
        <taxon>Eurotiales</taxon>
        <taxon>Aspergillaceae</taxon>
        <taxon>Penicillium</taxon>
    </lineage>
</organism>
<dbReference type="SMART" id="SM00220">
    <property type="entry name" value="S_TKc"/>
    <property type="match status" value="1"/>
</dbReference>
<evidence type="ECO:0000256" key="3">
    <source>
        <dbReference type="ARBA" id="ARBA00022777"/>
    </source>
</evidence>
<dbReference type="EC" id="2.7.12.2" evidence="6"/>
<protein>
    <recommendedName>
        <fullName evidence="6">mitogen-activated protein kinase kinase</fullName>
        <ecNumber evidence="6">2.7.12.2</ecNumber>
    </recommendedName>
</protein>
<dbReference type="FunFam" id="1.10.510.10:FF:000433">
    <property type="entry name" value="MAP kinase kinase PBS2"/>
    <property type="match status" value="1"/>
</dbReference>
<evidence type="ECO:0000313" key="9">
    <source>
        <dbReference type="EMBL" id="KAJ5388465.1"/>
    </source>
</evidence>
<dbReference type="GO" id="GO:0071474">
    <property type="term" value="P:cellular hyperosmotic response"/>
    <property type="evidence" value="ECO:0007669"/>
    <property type="project" value="TreeGrafter"/>
</dbReference>
<feature type="compositionally biased region" description="Polar residues" evidence="7">
    <location>
        <begin position="129"/>
        <end position="144"/>
    </location>
</feature>
<dbReference type="Pfam" id="PF00069">
    <property type="entry name" value="Pkinase"/>
    <property type="match status" value="1"/>
</dbReference>
<keyword evidence="3 9" id="KW-0418">Kinase</keyword>
<dbReference type="PANTHER" id="PTHR48013:SF25">
    <property type="entry name" value="MAP KINASE KINASE PBS2"/>
    <property type="match status" value="1"/>
</dbReference>
<dbReference type="RefSeq" id="XP_056486263.1">
    <property type="nucleotide sequence ID" value="XM_056635643.1"/>
</dbReference>
<dbReference type="Proteomes" id="UP001147747">
    <property type="component" value="Unassembled WGS sequence"/>
</dbReference>
<feature type="region of interest" description="Disordered" evidence="7">
    <location>
        <begin position="1"/>
        <end position="195"/>
    </location>
</feature>
<dbReference type="GO" id="GO:0005524">
    <property type="term" value="F:ATP binding"/>
    <property type="evidence" value="ECO:0007669"/>
    <property type="project" value="UniProtKB-KW"/>
</dbReference>
<keyword evidence="10" id="KW-1185">Reference proteome</keyword>
<dbReference type="OrthoDB" id="10252354at2759"/>
<dbReference type="InterPro" id="IPR011009">
    <property type="entry name" value="Kinase-like_dom_sf"/>
</dbReference>
<dbReference type="SUPFAM" id="SSF56112">
    <property type="entry name" value="Protein kinase-like (PK-like)"/>
    <property type="match status" value="1"/>
</dbReference>
<keyword evidence="4" id="KW-0067">ATP-binding</keyword>
<feature type="region of interest" description="Disordered" evidence="7">
    <location>
        <begin position="542"/>
        <end position="573"/>
    </location>
</feature>
<sequence length="606" mass="64311">MADSPADSPLTDEELAPPSTLHHQSRKPALPHEPPAGISASSTHIGQINAARQGAGTPPRPLPSMSSQGVGGLNQDIMAKMKAFSLSRQGAPTTLPHTASTGTIPTSQEAGAGGALAGRMPTARPNIKDWSSSPSIPAVNSTPASPRPGPTGGLAAKRMKPGLKLSDVTGPPPPANGTDPKPAEQNGSGGGGGGGESAFTKYAEFIDTKAGTLNFKNKAILHGGGVEFSSGHSFKISLDEVDRLDELGKGNYGTVYKVRHSRPQMRKPGTGLGGIVSRAPGQDEDLVRHDNLSGVTMAMKEIRLELDESKFAQIIMELDILHRCVSPFIIDFYGAFFQEGAVYMCVEFMDGGSIDKLYEGGVPENILRKVTLSTIMGLKALKDEHNIIHRDVKPTNILINSKGQIKICDFGVSGNLVSSIAKTNIGCQSYMAPERIAGGGMQQSGASSGGTYSVQSDIWSLGLSVIECAMGRYPYPPETFTNIFSQLHAIVHGDPPGLPESGYSEEAHAFVQACLDKNPKNRPSYNMLLRHAWLVPLMRPPPEAEATTASAPSEPGQEPPSSMTEDKEVADWVHRQLQRRKDGLLHDVEKPALHAVALDKVANNPG</sequence>
<dbReference type="EMBL" id="JAPZBU010000009">
    <property type="protein sequence ID" value="KAJ5388465.1"/>
    <property type="molecule type" value="Genomic_DNA"/>
</dbReference>
<reference evidence="9" key="1">
    <citation type="submission" date="2022-12" db="EMBL/GenBank/DDBJ databases">
        <authorList>
            <person name="Petersen C."/>
        </authorList>
    </citation>
    <scope>NUCLEOTIDE SEQUENCE</scope>
    <source>
        <strain evidence="9">IBT 29677</strain>
    </source>
</reference>
<evidence type="ECO:0000256" key="2">
    <source>
        <dbReference type="ARBA" id="ARBA00022741"/>
    </source>
</evidence>
<proteinExistence type="inferred from homology"/>
<feature type="compositionally biased region" description="Polar residues" evidence="7">
    <location>
        <begin position="86"/>
        <end position="109"/>
    </location>
</feature>
<dbReference type="Gene3D" id="3.30.200.20">
    <property type="entry name" value="Phosphorylase Kinase, domain 1"/>
    <property type="match status" value="2"/>
</dbReference>
<accession>A0A9W9VSQ5</accession>
<name>A0A9W9VSQ5_9EURO</name>
<evidence type="ECO:0000259" key="8">
    <source>
        <dbReference type="PROSITE" id="PS50011"/>
    </source>
</evidence>